<feature type="domain" description="DUF4246" evidence="1">
    <location>
        <begin position="100"/>
        <end position="224"/>
    </location>
</feature>
<feature type="domain" description="DUF4246" evidence="1">
    <location>
        <begin position="274"/>
        <end position="492"/>
    </location>
</feature>
<evidence type="ECO:0000259" key="2">
    <source>
        <dbReference type="Pfam" id="PF21666"/>
    </source>
</evidence>
<name>A0A6V8HBM7_TALPI</name>
<dbReference type="InterPro" id="IPR049207">
    <property type="entry name" value="DUF4246_N"/>
</dbReference>
<evidence type="ECO:0000259" key="1">
    <source>
        <dbReference type="Pfam" id="PF14033"/>
    </source>
</evidence>
<dbReference type="EMBL" id="DF933829">
    <property type="protein sequence ID" value="GAM38593.1"/>
    <property type="molecule type" value="Genomic_DNA"/>
</dbReference>
<dbReference type="AlphaFoldDB" id="A0A6V8HBM7"/>
<proteinExistence type="predicted"/>
<evidence type="ECO:0000313" key="3">
    <source>
        <dbReference type="EMBL" id="GAM38593.1"/>
    </source>
</evidence>
<feature type="domain" description="DUF4246" evidence="2">
    <location>
        <begin position="23"/>
        <end position="89"/>
    </location>
</feature>
<dbReference type="InterPro" id="IPR025340">
    <property type="entry name" value="DUF4246"/>
</dbReference>
<organism evidence="3 4">
    <name type="scientific">Talaromyces pinophilus</name>
    <name type="common">Penicillium pinophilum</name>
    <dbReference type="NCBI Taxonomy" id="128442"/>
    <lineage>
        <taxon>Eukaryota</taxon>
        <taxon>Fungi</taxon>
        <taxon>Dikarya</taxon>
        <taxon>Ascomycota</taxon>
        <taxon>Pezizomycotina</taxon>
        <taxon>Eurotiomycetes</taxon>
        <taxon>Eurotiomycetidae</taxon>
        <taxon>Eurotiales</taxon>
        <taxon>Trichocomaceae</taxon>
        <taxon>Talaromyces</taxon>
        <taxon>Talaromyces sect. Talaromyces</taxon>
    </lineage>
</organism>
<dbReference type="Pfam" id="PF21666">
    <property type="entry name" value="DUF4246_N"/>
    <property type="match status" value="1"/>
</dbReference>
<sequence>MDEDTSIPTAMPLDNSGRGPLQVPGFHGIPMHYELKSENRFAHGEHEWRQTPGVTAREQAMVDLMNKVTDKPGWYIDVFDDEILDDWRKWAFETYHLMSEKAWSWCLEELRDKAVYFNETKHVRVLDTGTCVCKSDMPDLQSLATSLKSAVTPLLDRHRTNEGWQPTSDDPVFNLVDPSMFPLVYGRTPVLENGGHVDPQDIFSSYKDATIAPKHCDRRIDSEQIQKEIEEGQSSSMGVYPPNQILSSTVGAQITSGSPVMLSFPRTAAPKLEDRQKQQKAIIDIVSERPEWDSSDHVSKIVVPDFKPYNINLQDTFRKQGLQVIVQIESVELTPDNPIYYAGSWQLPGQLNEHIVAMTVFPYDVENIGSPRISFREETHIHDCFYRPLHRYGKHPLMEVDALAQILDIPHLDLCRDQWGPRAFRDKGSVTTPQGRLITFPNVMEHRLEQFKLVNPTIAGHYRAVKLYLVDPHYHICSTRNLPPQQHHWWATEITDHLFRKNTALPQELIDEVIKGTEDWPMAALQTIPTDPVIIIVPAPDTMLNYSEIRRSPLFTFHVGKFHIDFKIHIAAVKGLSDSLYAMINNDTMKKSTSGVVSLQGVDVDIFEAFFEFAITSNYDSMLGTLTHEDPDVHQEMADFPKDDLLSDDYSTYFIDDESEEEDDGGLDMRISWKDFCR</sequence>
<accession>A0A6V8HBM7</accession>
<reference evidence="4" key="1">
    <citation type="journal article" date="2015" name="Genome Announc.">
        <title>Draft genome sequence of Talaromyces cellulolyticus strain Y-94, a source of lignocellulosic biomass-degrading enzymes.</title>
        <authorList>
            <person name="Fujii T."/>
            <person name="Koike H."/>
            <person name="Sawayama S."/>
            <person name="Yano S."/>
            <person name="Inoue H."/>
        </authorList>
    </citation>
    <scope>NUCLEOTIDE SEQUENCE [LARGE SCALE GENOMIC DNA]</scope>
    <source>
        <strain evidence="4">Y-94</strain>
    </source>
</reference>
<dbReference type="PANTHER" id="PTHR33119">
    <property type="entry name" value="IFI3P"/>
    <property type="match status" value="1"/>
</dbReference>
<keyword evidence="4" id="KW-1185">Reference proteome</keyword>
<dbReference type="Pfam" id="PF14033">
    <property type="entry name" value="DUF4246"/>
    <property type="match status" value="2"/>
</dbReference>
<dbReference type="InterPro" id="IPR049192">
    <property type="entry name" value="DUF4246_C"/>
</dbReference>
<dbReference type="CDD" id="cd18186">
    <property type="entry name" value="BTB_POZ_ZBTB_KLHL-like"/>
    <property type="match status" value="1"/>
</dbReference>
<evidence type="ECO:0000313" key="4">
    <source>
        <dbReference type="Proteomes" id="UP000053095"/>
    </source>
</evidence>
<protein>
    <submittedName>
        <fullName evidence="3">Uncharacterized protein</fullName>
    </submittedName>
</protein>
<gene>
    <name evidence="3" type="ORF">TCE0_033r09438</name>
</gene>
<comment type="caution">
    <text evidence="3">The sequence shown here is derived from an EMBL/GenBank/DDBJ whole genome shotgun (WGS) entry which is preliminary data.</text>
</comment>
<dbReference type="Proteomes" id="UP000053095">
    <property type="component" value="Unassembled WGS sequence"/>
</dbReference>
<dbReference type="PANTHER" id="PTHR33119:SF1">
    <property type="entry name" value="FE2OG DIOXYGENASE DOMAIN-CONTAINING PROTEIN"/>
    <property type="match status" value="1"/>
</dbReference>